<dbReference type="Proteomes" id="UP000078544">
    <property type="component" value="Unassembled WGS sequence"/>
</dbReference>
<accession>A0A168CNV8</accession>
<reference evidence="2 3" key="1">
    <citation type="journal article" date="2016" name="Genome Biol. Evol.">
        <title>Divergent and convergent evolution of fungal pathogenicity.</title>
        <authorList>
            <person name="Shang Y."/>
            <person name="Xiao G."/>
            <person name="Zheng P."/>
            <person name="Cen K."/>
            <person name="Zhan S."/>
            <person name="Wang C."/>
        </authorList>
    </citation>
    <scope>NUCLEOTIDE SEQUENCE [LARGE SCALE GENOMIC DNA]</scope>
    <source>
        <strain evidence="2 3">RCEF 2490</strain>
    </source>
</reference>
<proteinExistence type="predicted"/>
<dbReference type="InterPro" id="IPR029055">
    <property type="entry name" value="Ntn_hydrolases_N"/>
</dbReference>
<evidence type="ECO:0000313" key="3">
    <source>
        <dbReference type="Proteomes" id="UP000078544"/>
    </source>
</evidence>
<feature type="compositionally biased region" description="Basic and acidic residues" evidence="1">
    <location>
        <begin position="175"/>
        <end position="185"/>
    </location>
</feature>
<keyword evidence="3" id="KW-1185">Reference proteome</keyword>
<dbReference type="PANTHER" id="PTHR10188">
    <property type="entry name" value="L-ASPARAGINASE"/>
    <property type="match status" value="1"/>
</dbReference>
<dbReference type="GO" id="GO:0005737">
    <property type="term" value="C:cytoplasm"/>
    <property type="evidence" value="ECO:0007669"/>
    <property type="project" value="TreeGrafter"/>
</dbReference>
<sequence>MGSCIAPRIIIHGGAGKIERDYMPPDKYRAYRAALLSIVASTKTYMQHGGGSGGKNAPRSALDGAAYAVSLLEDHPLFNAGHGAVFTRDGINELEASVMVSRGRAKRAVGVMGLRHVRNPILLAKRILEHGDEDLGGALAEENHYHDDDDDDDDDGDDDDDVTVSGGGGGGDAGGDDRDACKGELDVPSAQGHSQLWGRAAEQLARQYGLALVPREYFFTQHRWDEHIDGLKRRQRRRRHDDDDDDDEKGRGSRRARTGGLTNKLTGRIGDTPTIGAGFWAEEWLVDDDDDDGGGRGGGGLGALLSTTTTTTTAIPWLPSWLCGAAAGRGEGEGGVIGIESVVERCRATGRVVAARADLLMDYNCGGMFRAWIDEQGVPRMSVWNNHGEDDPRHATNMT</sequence>
<dbReference type="PANTHER" id="PTHR10188:SF43">
    <property type="entry name" value="ASPARAGINASE (EUROFUNG)"/>
    <property type="match status" value="1"/>
</dbReference>
<dbReference type="Gene3D" id="3.60.20.30">
    <property type="entry name" value="(Glycosyl)asparaginase"/>
    <property type="match status" value="1"/>
</dbReference>
<dbReference type="Pfam" id="PF01112">
    <property type="entry name" value="Asparaginase_2"/>
    <property type="match status" value="2"/>
</dbReference>
<dbReference type="AlphaFoldDB" id="A0A168CNV8"/>
<name>A0A168CNV8_9HYPO</name>
<comment type="caution">
    <text evidence="2">The sequence shown here is derived from an EMBL/GenBank/DDBJ whole genome shotgun (WGS) entry which is preliminary data.</text>
</comment>
<feature type="region of interest" description="Disordered" evidence="1">
    <location>
        <begin position="142"/>
        <end position="194"/>
    </location>
</feature>
<evidence type="ECO:0000256" key="1">
    <source>
        <dbReference type="SAM" id="MobiDB-lite"/>
    </source>
</evidence>
<feature type="region of interest" description="Disordered" evidence="1">
    <location>
        <begin position="231"/>
        <end position="267"/>
    </location>
</feature>
<organism evidence="2 3">
    <name type="scientific">Moelleriella libera RCEF 2490</name>
    <dbReference type="NCBI Taxonomy" id="1081109"/>
    <lineage>
        <taxon>Eukaryota</taxon>
        <taxon>Fungi</taxon>
        <taxon>Dikarya</taxon>
        <taxon>Ascomycota</taxon>
        <taxon>Pezizomycotina</taxon>
        <taxon>Sordariomycetes</taxon>
        <taxon>Hypocreomycetidae</taxon>
        <taxon>Hypocreales</taxon>
        <taxon>Clavicipitaceae</taxon>
        <taxon>Moelleriella</taxon>
    </lineage>
</organism>
<dbReference type="OrthoDB" id="2262349at2759"/>
<gene>
    <name evidence="2" type="ORF">AAL_04067</name>
</gene>
<dbReference type="SUPFAM" id="SSF56235">
    <property type="entry name" value="N-terminal nucleophile aminohydrolases (Ntn hydrolases)"/>
    <property type="match status" value="1"/>
</dbReference>
<protein>
    <submittedName>
        <fullName evidence="2">L-asparaginase</fullName>
    </submittedName>
</protein>
<dbReference type="InterPro" id="IPR000246">
    <property type="entry name" value="Peptidase_T2"/>
</dbReference>
<dbReference type="STRING" id="1081109.A0A168CNV8"/>
<feature type="compositionally biased region" description="Acidic residues" evidence="1">
    <location>
        <begin position="148"/>
        <end position="162"/>
    </location>
</feature>
<evidence type="ECO:0000313" key="2">
    <source>
        <dbReference type="EMBL" id="KZZ96838.1"/>
    </source>
</evidence>
<dbReference type="EMBL" id="AZGY01000007">
    <property type="protein sequence ID" value="KZZ96838.1"/>
    <property type="molecule type" value="Genomic_DNA"/>
</dbReference>
<dbReference type="GO" id="GO:0016787">
    <property type="term" value="F:hydrolase activity"/>
    <property type="evidence" value="ECO:0007669"/>
    <property type="project" value="InterPro"/>
</dbReference>